<feature type="region of interest" description="Disordered" evidence="4">
    <location>
        <begin position="586"/>
        <end position="605"/>
    </location>
</feature>
<comment type="caution">
    <text evidence="7">The sequence shown here is derived from an EMBL/GenBank/DDBJ whole genome shotgun (WGS) entry which is preliminary data.</text>
</comment>
<keyword evidence="1" id="KW-0813">Transport</keyword>
<evidence type="ECO:0000256" key="4">
    <source>
        <dbReference type="SAM" id="MobiDB-lite"/>
    </source>
</evidence>
<keyword evidence="3" id="KW-0175">Coiled coil</keyword>
<organism evidence="7 8">
    <name type="scientific">Ceratopteris richardii</name>
    <name type="common">Triangle waterfern</name>
    <dbReference type="NCBI Taxonomy" id="49495"/>
    <lineage>
        <taxon>Eukaryota</taxon>
        <taxon>Viridiplantae</taxon>
        <taxon>Streptophyta</taxon>
        <taxon>Embryophyta</taxon>
        <taxon>Tracheophyta</taxon>
        <taxon>Polypodiopsida</taxon>
        <taxon>Polypodiidae</taxon>
        <taxon>Polypodiales</taxon>
        <taxon>Pteridineae</taxon>
        <taxon>Pteridaceae</taxon>
        <taxon>Parkerioideae</taxon>
        <taxon>Ceratopteris</taxon>
    </lineage>
</organism>
<accession>A0A8T2T7T6</accession>
<keyword evidence="8" id="KW-1185">Reference proteome</keyword>
<dbReference type="PANTHER" id="PTHR13258:SF0">
    <property type="entry name" value="SYNDETIN"/>
    <property type="match status" value="1"/>
</dbReference>
<evidence type="ECO:0000313" key="7">
    <source>
        <dbReference type="EMBL" id="KAH7405247.1"/>
    </source>
</evidence>
<dbReference type="Proteomes" id="UP000825935">
    <property type="component" value="Chromosome 15"/>
</dbReference>
<dbReference type="GO" id="GO:0032456">
    <property type="term" value="P:endocytic recycling"/>
    <property type="evidence" value="ECO:0007669"/>
    <property type="project" value="InterPro"/>
</dbReference>
<name>A0A8T2T7T6_CERRI</name>
<reference evidence="7" key="1">
    <citation type="submission" date="2021-08" db="EMBL/GenBank/DDBJ databases">
        <title>WGS assembly of Ceratopteris richardii.</title>
        <authorList>
            <person name="Marchant D.B."/>
            <person name="Chen G."/>
            <person name="Jenkins J."/>
            <person name="Shu S."/>
            <person name="Leebens-Mack J."/>
            <person name="Grimwood J."/>
            <person name="Schmutz J."/>
            <person name="Soltis P."/>
            <person name="Soltis D."/>
            <person name="Chen Z.-H."/>
        </authorList>
    </citation>
    <scope>NUCLEOTIDE SEQUENCE</scope>
    <source>
        <strain evidence="7">Whitten #5841</strain>
        <tissue evidence="7">Leaf</tissue>
    </source>
</reference>
<gene>
    <name evidence="7" type="ORF">KP509_15G062300</name>
</gene>
<keyword evidence="2" id="KW-0653">Protein transport</keyword>
<dbReference type="GO" id="GO:1990745">
    <property type="term" value="C:EARP complex"/>
    <property type="evidence" value="ECO:0007669"/>
    <property type="project" value="InterPro"/>
</dbReference>
<dbReference type="GO" id="GO:0042147">
    <property type="term" value="P:retrograde transport, endosome to Golgi"/>
    <property type="evidence" value="ECO:0007669"/>
    <property type="project" value="InterPro"/>
</dbReference>
<evidence type="ECO:0000259" key="5">
    <source>
        <dbReference type="Pfam" id="PF10474"/>
    </source>
</evidence>
<dbReference type="EMBL" id="CM035420">
    <property type="protein sequence ID" value="KAH7405247.1"/>
    <property type="molecule type" value="Genomic_DNA"/>
</dbReference>
<feature type="domain" description="Syndetin C-terminal" evidence="5">
    <location>
        <begin position="778"/>
        <end position="1010"/>
    </location>
</feature>
<dbReference type="OMA" id="MAKVKWD"/>
<dbReference type="GO" id="GO:0000149">
    <property type="term" value="F:SNARE binding"/>
    <property type="evidence" value="ECO:0007669"/>
    <property type="project" value="TreeGrafter"/>
</dbReference>
<dbReference type="Pfam" id="PF10474">
    <property type="entry name" value="Syndetin_C"/>
    <property type="match status" value="1"/>
</dbReference>
<dbReference type="InterPro" id="IPR019515">
    <property type="entry name" value="VPS54_N"/>
</dbReference>
<evidence type="ECO:0000313" key="8">
    <source>
        <dbReference type="Proteomes" id="UP000825935"/>
    </source>
</evidence>
<dbReference type="GO" id="GO:0015031">
    <property type="term" value="P:protein transport"/>
    <property type="evidence" value="ECO:0007669"/>
    <property type="project" value="UniProtKB-KW"/>
</dbReference>
<dbReference type="InterPro" id="IPR040047">
    <property type="entry name" value="VPS50"/>
</dbReference>
<evidence type="ECO:0000259" key="6">
    <source>
        <dbReference type="Pfam" id="PF10475"/>
    </source>
</evidence>
<dbReference type="Pfam" id="PF10475">
    <property type="entry name" value="Vps54_N"/>
    <property type="match status" value="1"/>
</dbReference>
<evidence type="ECO:0000256" key="3">
    <source>
        <dbReference type="ARBA" id="ARBA00023054"/>
    </source>
</evidence>
<evidence type="ECO:0000256" key="2">
    <source>
        <dbReference type="ARBA" id="ARBA00022927"/>
    </source>
</evidence>
<evidence type="ECO:0000256" key="1">
    <source>
        <dbReference type="ARBA" id="ARBA00022448"/>
    </source>
</evidence>
<dbReference type="OrthoDB" id="10263345at2759"/>
<dbReference type="GO" id="GO:0005829">
    <property type="term" value="C:cytosol"/>
    <property type="evidence" value="ECO:0007669"/>
    <property type="project" value="GOC"/>
</dbReference>
<proteinExistence type="predicted"/>
<evidence type="ECO:0008006" key="9">
    <source>
        <dbReference type="Google" id="ProtNLM"/>
    </source>
</evidence>
<dbReference type="AlphaFoldDB" id="A0A8T2T7T6"/>
<sequence length="1014" mass="114059">MLENLPSEDVDQKYFEAKVSERLLQLDANTEKLSKKVMEHHEEMVKGMQLVMELEKDLQVTNIICKNARRRLALAIDEVSQNLLISSNVKRKKILTDIIPFLIKMQHVSDIKSRLQGIVDEGNYAKALRMCSACMQLMDDCSGIAAIMDINTNIEEWLSGTLEKLDLVLLDVCQNFDADKYKMVIDAYTMIDDGGLGEKVQNCFVQIVVLETHTVLKNMLFEGEDQLIAQKKSRLPYNDLCVQLPESKFRTCLHKTLEVLFDLMCSYFSMMNWQPPPKEAKRYASPNELNRTHAHPADPQHLRTDKLHDVEVNNSCSIENVGNCKAEQTSDIYVKDRQGIEKAEIDICNVLQSGSDTILIEDSARSLFLSDDNDIAKVIDEVVEEGSLSGLTEKMRRDTVSNVNKTLDKGRKHVWELAARRVSALLSCDALCSTSPHHFLQSLDWVNRFVLAGEAFSGAEAVSLRAKLVKICEKYFGSFHRQSLEVLRMMLEKETWQQLSPAAIKTVNLAGLLGDGAPLLVASPISMQRGADSGLAQSVAEQGLVKSKDGSSGFSVWLERGNPFTDKRIQGLPLIGHQGSAVDGSTMSNGAVEQHPCHDEEPDDDENEDLLADFIDEDSQLPSRVYKSFKQSGSRDGLPHLVDEENLILTGSAVGILRYMDKYARLMQILQPITNEVFRGFSQLFELYFHYIFKIFGHRDAFCGSRAQAEVPSLMTARLRATSVRISQALEDQCSKNAIVSGSNQPMSAAANQSINFDLSQTNSSQGATNIFLSAVNLYGLKERYVAVESLICVAQMLRRSRPHLQHVLTKDALVLLDNFYSRTVSNVAADLREHIYRTVAHLLLNIGGYIDRVGNIRWELKEIGTQHSGYVDLLLGEFKHYVNKLAHTDLPKEIREILLEYGVDNLAEVLLEGFSRAKRCTHDGRALMSLDLQVLINGLKHLAPQKLAGNLQVVETYIKAYYLPETEYLHWVRAHPEYSKAQVISLINVVAYGHKWTRKLRSEVLEKIESGDY</sequence>
<dbReference type="InterPro" id="IPR019514">
    <property type="entry name" value="Syndetin_C"/>
</dbReference>
<feature type="domain" description="Vacuolar protein sorting-associated protein 54 N-terminal" evidence="6">
    <location>
        <begin position="2"/>
        <end position="273"/>
    </location>
</feature>
<dbReference type="PANTHER" id="PTHR13258">
    <property type="entry name" value="SYNDETIN"/>
    <property type="match status" value="1"/>
</dbReference>
<protein>
    <recommendedName>
        <fullName evidence="9">Syndetin</fullName>
    </recommendedName>
</protein>